<dbReference type="Gene3D" id="3.15.20.10">
    <property type="entry name" value="Bactericidal permeability-increasing protein, domain 2"/>
    <property type="match status" value="1"/>
</dbReference>
<reference evidence="2 3" key="1">
    <citation type="submission" date="2014-06" db="EMBL/GenBank/DDBJ databases">
        <authorList>
            <person name="Swart Estienne"/>
        </authorList>
    </citation>
    <scope>NUCLEOTIDE SEQUENCE [LARGE SCALE GENOMIC DNA]</scope>
    <source>
        <strain evidence="2 3">130c</strain>
    </source>
</reference>
<protein>
    <submittedName>
        <fullName evidence="2">Lipid-binding serum glycoprotein family protein</fullName>
    </submittedName>
</protein>
<evidence type="ECO:0000313" key="3">
    <source>
        <dbReference type="Proteomes" id="UP000039865"/>
    </source>
</evidence>
<organism evidence="2 3">
    <name type="scientific">Stylonychia lemnae</name>
    <name type="common">Ciliate</name>
    <dbReference type="NCBI Taxonomy" id="5949"/>
    <lineage>
        <taxon>Eukaryota</taxon>
        <taxon>Sar</taxon>
        <taxon>Alveolata</taxon>
        <taxon>Ciliophora</taxon>
        <taxon>Intramacronucleata</taxon>
        <taxon>Spirotrichea</taxon>
        <taxon>Stichotrichia</taxon>
        <taxon>Sporadotrichida</taxon>
        <taxon>Oxytrichidae</taxon>
        <taxon>Stylonychinae</taxon>
        <taxon>Stylonychia</taxon>
    </lineage>
</organism>
<evidence type="ECO:0000313" key="2">
    <source>
        <dbReference type="EMBL" id="CDW80059.1"/>
    </source>
</evidence>
<dbReference type="InParanoid" id="A0A078ACX0"/>
<proteinExistence type="predicted"/>
<dbReference type="OrthoDB" id="9938407at2759"/>
<dbReference type="PANTHER" id="PTHR46801:SF2">
    <property type="entry name" value="LIPOPOLYSACCHARIDE-BINDING PROTEIN"/>
    <property type="match status" value="1"/>
</dbReference>
<dbReference type="InterPro" id="IPR001124">
    <property type="entry name" value="Lipid-bd_serum_glycop_C"/>
</dbReference>
<keyword evidence="3" id="KW-1185">Reference proteome</keyword>
<dbReference type="InterPro" id="IPR017943">
    <property type="entry name" value="Bactericidal_perm-incr_a/b_dom"/>
</dbReference>
<dbReference type="Gene3D" id="3.15.10.10">
    <property type="entry name" value="Bactericidal permeability-increasing protein, domain 1"/>
    <property type="match status" value="1"/>
</dbReference>
<evidence type="ECO:0000259" key="1">
    <source>
        <dbReference type="Pfam" id="PF02886"/>
    </source>
</evidence>
<dbReference type="AlphaFoldDB" id="A0A078ACX0"/>
<dbReference type="Proteomes" id="UP000039865">
    <property type="component" value="Unassembled WGS sequence"/>
</dbReference>
<dbReference type="PANTHER" id="PTHR46801">
    <property type="entry name" value="OS06G0309200 PROTEIN"/>
    <property type="match status" value="1"/>
</dbReference>
<feature type="domain" description="Lipid-binding serum glycoprotein C-terminal" evidence="1">
    <location>
        <begin position="230"/>
        <end position="398"/>
    </location>
</feature>
<dbReference type="GO" id="GO:0008289">
    <property type="term" value="F:lipid binding"/>
    <property type="evidence" value="ECO:0007669"/>
    <property type="project" value="InterPro"/>
</dbReference>
<dbReference type="EMBL" id="CCKQ01008598">
    <property type="protein sequence ID" value="CDW80059.1"/>
    <property type="molecule type" value="Genomic_DNA"/>
</dbReference>
<dbReference type="Pfam" id="PF02886">
    <property type="entry name" value="LBP_BPI_CETP_C"/>
    <property type="match status" value="1"/>
</dbReference>
<accession>A0A078ACX0</accession>
<dbReference type="InterPro" id="IPR045897">
    <property type="entry name" value="BPI/LBP_pln"/>
</dbReference>
<gene>
    <name evidence="2" type="primary">Contig9536.g10196</name>
    <name evidence="2" type="ORF">STYLEM_9055</name>
</gene>
<name>A0A078ACX0_STYLE</name>
<sequence length="509" mass="58113">MINGTQIGSLPRLQADLYLLKIDMNATNITINNLYVSNKTDQVILGDEEVTIDMRDFIFNMTAEYSYITDPPIFADFGLADILINNMSALIRGTTFYENQTIHVDIEEMKGNLESFDINFDGLSDFSIVLTDIVGFFVNLLGGKIAGIAGEELSLNLVPLINKIIQIIPTELPIPGTNLYLLGGFDSNLHVTKDSYMRLPLSASLQSRKEFFDEKSEIILPQHLDDPYEIQLFLSEYTINSISHALHVEDYLKFSTQLIKTDQLSMVVGSQLFNFFDHNMTCQLDFDTVDPYPNIDIKPDNTIVFVNITTDISCRKHENDTQFYHVANMLFLVNTSLIFEIDNNLTIKGQINDLKATITNAYNSTIGEIAIYLVQLEISLVENVMKGIINSYIEKGYSLYWIITDVFKITFLDIREIQSKNGDGFLYLELTPVFNITKAHKQAKAFLSQDEINVKTNHNLLNDPAFMNLEKQFFNEFGSYQKAKVMKEQQQEQAFQEYEGKVNEQFEQL</sequence>
<dbReference type="SUPFAM" id="SSF55394">
    <property type="entry name" value="Bactericidal permeability-increasing protein, BPI"/>
    <property type="match status" value="1"/>
</dbReference>